<comment type="caution">
    <text evidence="1">The sequence shown here is derived from an EMBL/GenBank/DDBJ whole genome shotgun (WGS) entry which is preliminary data.</text>
</comment>
<proteinExistence type="predicted"/>
<protein>
    <submittedName>
        <fullName evidence="1">Uncharacterized protein</fullName>
    </submittedName>
</protein>
<gene>
    <name evidence="1" type="ORF">RCL2_001112700</name>
</gene>
<dbReference type="AlphaFoldDB" id="A0A8H3LE60"/>
<sequence>MQCRKTWKNTFAHLFYFALINNLIDYERALNKLTLKFIYNAQKINHAITKIIITLILRTNVTQMKSFRIQKGVLTTEKDLLRHPFF</sequence>
<evidence type="ECO:0000313" key="1">
    <source>
        <dbReference type="EMBL" id="GES83983.1"/>
    </source>
</evidence>
<name>A0A8H3LE60_9GLOM</name>
<reference evidence="1" key="1">
    <citation type="submission" date="2019-10" db="EMBL/GenBank/DDBJ databases">
        <title>Conservation and host-specific expression of non-tandemly repeated heterogenous ribosome RNA gene in arbuscular mycorrhizal fungi.</title>
        <authorList>
            <person name="Maeda T."/>
            <person name="Kobayashi Y."/>
            <person name="Nakagawa T."/>
            <person name="Ezawa T."/>
            <person name="Yamaguchi K."/>
            <person name="Bino T."/>
            <person name="Nishimoto Y."/>
            <person name="Shigenobu S."/>
            <person name="Kawaguchi M."/>
        </authorList>
    </citation>
    <scope>NUCLEOTIDE SEQUENCE</scope>
    <source>
        <strain evidence="1">HR1</strain>
    </source>
</reference>
<accession>A0A8H3LE60</accession>
<evidence type="ECO:0000313" key="2">
    <source>
        <dbReference type="Proteomes" id="UP000615446"/>
    </source>
</evidence>
<dbReference type="Proteomes" id="UP000615446">
    <property type="component" value="Unassembled WGS sequence"/>
</dbReference>
<organism evidence="1 2">
    <name type="scientific">Rhizophagus clarus</name>
    <dbReference type="NCBI Taxonomy" id="94130"/>
    <lineage>
        <taxon>Eukaryota</taxon>
        <taxon>Fungi</taxon>
        <taxon>Fungi incertae sedis</taxon>
        <taxon>Mucoromycota</taxon>
        <taxon>Glomeromycotina</taxon>
        <taxon>Glomeromycetes</taxon>
        <taxon>Glomerales</taxon>
        <taxon>Glomeraceae</taxon>
        <taxon>Rhizophagus</taxon>
    </lineage>
</organism>
<dbReference type="EMBL" id="BLAL01000075">
    <property type="protein sequence ID" value="GES83983.1"/>
    <property type="molecule type" value="Genomic_DNA"/>
</dbReference>